<accession>A0A166KDQ5</accession>
<gene>
    <name evidence="2" type="ORF">FIBSPDRAFT_497363</name>
</gene>
<organism evidence="2 3">
    <name type="scientific">Athelia psychrophila</name>
    <dbReference type="NCBI Taxonomy" id="1759441"/>
    <lineage>
        <taxon>Eukaryota</taxon>
        <taxon>Fungi</taxon>
        <taxon>Dikarya</taxon>
        <taxon>Basidiomycota</taxon>
        <taxon>Agaricomycotina</taxon>
        <taxon>Agaricomycetes</taxon>
        <taxon>Agaricomycetidae</taxon>
        <taxon>Atheliales</taxon>
        <taxon>Atheliaceae</taxon>
        <taxon>Athelia</taxon>
    </lineage>
</organism>
<evidence type="ECO:0000313" key="3">
    <source>
        <dbReference type="Proteomes" id="UP000076532"/>
    </source>
</evidence>
<keyword evidence="1" id="KW-1133">Transmembrane helix</keyword>
<feature type="transmembrane region" description="Helical" evidence="1">
    <location>
        <begin position="66"/>
        <end position="83"/>
    </location>
</feature>
<keyword evidence="3" id="KW-1185">Reference proteome</keyword>
<dbReference type="AlphaFoldDB" id="A0A166KDQ5"/>
<reference evidence="2 3" key="1">
    <citation type="journal article" date="2016" name="Mol. Biol. Evol.">
        <title>Comparative Genomics of Early-Diverging Mushroom-Forming Fungi Provides Insights into the Origins of Lignocellulose Decay Capabilities.</title>
        <authorList>
            <person name="Nagy L.G."/>
            <person name="Riley R."/>
            <person name="Tritt A."/>
            <person name="Adam C."/>
            <person name="Daum C."/>
            <person name="Floudas D."/>
            <person name="Sun H."/>
            <person name="Yadav J.S."/>
            <person name="Pangilinan J."/>
            <person name="Larsson K.H."/>
            <person name="Matsuura K."/>
            <person name="Barry K."/>
            <person name="Labutti K."/>
            <person name="Kuo R."/>
            <person name="Ohm R.A."/>
            <person name="Bhattacharya S.S."/>
            <person name="Shirouzu T."/>
            <person name="Yoshinaga Y."/>
            <person name="Martin F.M."/>
            <person name="Grigoriev I.V."/>
            <person name="Hibbett D.S."/>
        </authorList>
    </citation>
    <scope>NUCLEOTIDE SEQUENCE [LARGE SCALE GENOMIC DNA]</scope>
    <source>
        <strain evidence="2 3">CBS 109695</strain>
    </source>
</reference>
<keyword evidence="1" id="KW-0812">Transmembrane</keyword>
<evidence type="ECO:0000313" key="2">
    <source>
        <dbReference type="EMBL" id="KZP21800.1"/>
    </source>
</evidence>
<dbReference type="Proteomes" id="UP000076532">
    <property type="component" value="Unassembled WGS sequence"/>
</dbReference>
<feature type="transmembrane region" description="Helical" evidence="1">
    <location>
        <begin position="89"/>
        <end position="112"/>
    </location>
</feature>
<name>A0A166KDQ5_9AGAM</name>
<proteinExistence type="predicted"/>
<keyword evidence="1" id="KW-0472">Membrane</keyword>
<dbReference type="EMBL" id="KV417544">
    <property type="protein sequence ID" value="KZP21800.1"/>
    <property type="molecule type" value="Genomic_DNA"/>
</dbReference>
<evidence type="ECO:0000256" key="1">
    <source>
        <dbReference type="SAM" id="Phobius"/>
    </source>
</evidence>
<sequence length="181" mass="20358">MYSDHSRCLDSPNSQCSMVSSVFLLPSWLGNNLLILPSSPSSVPSCAYSALYPDTYTLSCCSCSRLLPFICFPIYIDLLWLLISRTGSSIIIIIIPVRFLPICYTSFCAFACRQPFHLRPYTCTYTYSVCPFFRLPSSLAFPFLDPLSRSRACPFVVVSHNYYPNLNAIHNISAQFMLLAA</sequence>
<protein>
    <submittedName>
        <fullName evidence="2">Uncharacterized protein</fullName>
    </submittedName>
</protein>